<proteinExistence type="predicted"/>
<protein>
    <recommendedName>
        <fullName evidence="4">Transposase (Putative), gypsy type</fullName>
    </recommendedName>
</protein>
<feature type="coiled-coil region" evidence="1">
    <location>
        <begin position="375"/>
        <end position="402"/>
    </location>
</feature>
<feature type="region of interest" description="Disordered" evidence="2">
    <location>
        <begin position="50"/>
        <end position="83"/>
    </location>
</feature>
<dbReference type="AlphaFoldDB" id="A0A6L2MH96"/>
<keyword evidence="1" id="KW-0175">Coiled coil</keyword>
<evidence type="ECO:0000256" key="2">
    <source>
        <dbReference type="SAM" id="MobiDB-lite"/>
    </source>
</evidence>
<evidence type="ECO:0000256" key="1">
    <source>
        <dbReference type="SAM" id="Coils"/>
    </source>
</evidence>
<evidence type="ECO:0008006" key="4">
    <source>
        <dbReference type="Google" id="ProtNLM"/>
    </source>
</evidence>
<reference evidence="3" key="1">
    <citation type="journal article" date="2019" name="Sci. Rep.">
        <title>Draft genome of Tanacetum cinerariifolium, the natural source of mosquito coil.</title>
        <authorList>
            <person name="Yamashiro T."/>
            <person name="Shiraishi A."/>
            <person name="Satake H."/>
            <person name="Nakayama K."/>
        </authorList>
    </citation>
    <scope>NUCLEOTIDE SEQUENCE</scope>
</reference>
<name>A0A6L2MH96_TANCI</name>
<comment type="caution">
    <text evidence="3">The sequence shown here is derived from an EMBL/GenBank/DDBJ whole genome shotgun (WGS) entry which is preliminary data.</text>
</comment>
<sequence>MDLLSFIRTADPTRVRIGERERDEDEPKLLETTVGCVVLLLPVTPDCSSGELKASVDKPFNEGGSGEQSDHGDSTGGGHGVDVQLGNVSAETVVKDVAPAELQRKKKQKTKVVDDGEPSHPGVGGGVMPTLPFVSSFVSTTPKRKVRDYTELLAGANLRTLEAPQRFVISSDSSDHSGANIAEAEVDFVIRTSMPIMMSATPTADPATIAKERLVGSLVFGGDSIFASRIHPISGGFFDRTGSDFLVGGIRTIVDPDSSLQRVYVPLWNVTNGFCMDVGGVYREMVDEFVPPPHKFFASIHRMEHDQLFTEFNVGAARQISLSAKVRMHVEYNIKEKRRLKSVVREKDSLLKSRCDEIESLKAQLLIKKTEAAAVVCLRDEAQALKERNTNLEKEKSYLEVKVVYLAASVKVRKQEVAVLDVLVTSVKLHNDSLSNQVNKLKASSARLQEKVTMYENCMSQLEKFQDEKIKEVNEKFDKLCVDFVDMALHLEEKFYPHLLTTIFRHRTSTDVAAYTPSAEAHYLSALQRLQSVNFPLITGLKTNKDASVEVIMNLLRLKDTLAKKLGLVESQPYVDQLMVPIYYSPDQRVVGASTLSLSLDVSSSRVQKIKENIANHVSALHGVFVPLCKPLSAMALVGMEGTSGVGPDTTTALSVTSISASTISPISIDDYEIAHTEGGEGAVADVEAIVDEGADPFLDVSGAELDILE</sequence>
<gene>
    <name evidence="3" type="ORF">Tci_045286</name>
</gene>
<organism evidence="3">
    <name type="scientific">Tanacetum cinerariifolium</name>
    <name type="common">Dalmatian daisy</name>
    <name type="synonym">Chrysanthemum cinerariifolium</name>
    <dbReference type="NCBI Taxonomy" id="118510"/>
    <lineage>
        <taxon>Eukaryota</taxon>
        <taxon>Viridiplantae</taxon>
        <taxon>Streptophyta</taxon>
        <taxon>Embryophyta</taxon>
        <taxon>Tracheophyta</taxon>
        <taxon>Spermatophyta</taxon>
        <taxon>Magnoliopsida</taxon>
        <taxon>eudicotyledons</taxon>
        <taxon>Gunneridae</taxon>
        <taxon>Pentapetalae</taxon>
        <taxon>asterids</taxon>
        <taxon>campanulids</taxon>
        <taxon>Asterales</taxon>
        <taxon>Asteraceae</taxon>
        <taxon>Asteroideae</taxon>
        <taxon>Anthemideae</taxon>
        <taxon>Anthemidinae</taxon>
        <taxon>Tanacetum</taxon>
    </lineage>
</organism>
<feature type="region of interest" description="Disordered" evidence="2">
    <location>
        <begin position="99"/>
        <end position="126"/>
    </location>
</feature>
<evidence type="ECO:0000313" key="3">
    <source>
        <dbReference type="EMBL" id="GEU73308.1"/>
    </source>
</evidence>
<accession>A0A6L2MH96</accession>
<dbReference type="EMBL" id="BKCJ010006662">
    <property type="protein sequence ID" value="GEU73308.1"/>
    <property type="molecule type" value="Genomic_DNA"/>
</dbReference>